<dbReference type="Pfam" id="PF03349">
    <property type="entry name" value="Toluene_X"/>
    <property type="match status" value="1"/>
</dbReference>
<gene>
    <name evidence="9" type="ORF">CUZ56_01548</name>
</gene>
<feature type="chain" id="PRO_5019333448" evidence="8">
    <location>
        <begin position="24"/>
        <end position="427"/>
    </location>
</feature>
<feature type="signal peptide" evidence="8">
    <location>
        <begin position="1"/>
        <end position="23"/>
    </location>
</feature>
<keyword evidence="5 8" id="KW-0732">Signal</keyword>
<dbReference type="Proteomes" id="UP000286947">
    <property type="component" value="Unassembled WGS sequence"/>
</dbReference>
<protein>
    <submittedName>
        <fullName evidence="9">Outer membrane protein</fullName>
    </submittedName>
</protein>
<evidence type="ECO:0000313" key="9">
    <source>
        <dbReference type="EMBL" id="RUS66757.1"/>
    </source>
</evidence>
<dbReference type="Gene3D" id="2.40.160.60">
    <property type="entry name" value="Outer membrane protein transport protein (OMPP1/FadL/TodX)"/>
    <property type="match status" value="1"/>
</dbReference>
<dbReference type="GO" id="GO:0009279">
    <property type="term" value="C:cell outer membrane"/>
    <property type="evidence" value="ECO:0007669"/>
    <property type="project" value="UniProtKB-SubCell"/>
</dbReference>
<dbReference type="EMBL" id="PQSP01000003">
    <property type="protein sequence ID" value="RUS66757.1"/>
    <property type="molecule type" value="Genomic_DNA"/>
</dbReference>
<keyword evidence="6" id="KW-0472">Membrane</keyword>
<keyword evidence="3" id="KW-1134">Transmembrane beta strand</keyword>
<dbReference type="AlphaFoldDB" id="A0A433SDE6"/>
<proteinExistence type="inferred from homology"/>
<dbReference type="InterPro" id="IPR005017">
    <property type="entry name" value="OMPP1/FadL/TodX"/>
</dbReference>
<organism evidence="9 10">
    <name type="scientific">Saezia sanguinis</name>
    <dbReference type="NCBI Taxonomy" id="1965230"/>
    <lineage>
        <taxon>Bacteria</taxon>
        <taxon>Pseudomonadati</taxon>
        <taxon>Pseudomonadota</taxon>
        <taxon>Betaproteobacteria</taxon>
        <taxon>Burkholderiales</taxon>
        <taxon>Saeziaceae</taxon>
        <taxon>Saezia</taxon>
    </lineage>
</organism>
<sequence length="427" mass="46516" precursor="true">MSFSAGRFFLGFILSVCSAAAMANGFAINVQSASGVGTGEAGRASTALDATVIYGNPAGLVRLDRPQLVSGFGFVKADVGISDTWGMTATGSPVVGTNQGDSVPDVYVPFAFASTPINDRWAVGIGIYVPFGLINDYEPTFMGRYHGVHSKVSVVTIQPTVSFKVNDRLSIGFGPTINRISGRLKNNMDARMLGGGEGMVDIKGSDSGVMGFNFGVMFDPTDSTTLGLTYHSRVDYKLTGRTRFSGLGGSLAAVNGRYDANLDVTLPESVDMAITQRLSDKWTVYGGATWTRWSRFQALDIYNTGMPVASLRHLNEKFNWENTWSFALGASYQIRPELVLRAGLTYDPSPTNSEYRNVRIPVGDRHIFALGAGWTPTPDWTFDFAYTYLWENTATINQPVKSAFVPSYHARYKNSAHGFAFQVTRRF</sequence>
<dbReference type="PANTHER" id="PTHR35093">
    <property type="entry name" value="OUTER MEMBRANE PROTEIN NMB0088-RELATED"/>
    <property type="match status" value="1"/>
</dbReference>
<dbReference type="SUPFAM" id="SSF56935">
    <property type="entry name" value="Porins"/>
    <property type="match status" value="1"/>
</dbReference>
<comment type="subcellular location">
    <subcellularLocation>
        <location evidence="1">Cell outer membrane</location>
        <topology evidence="1">Multi-pass membrane protein</topology>
    </subcellularLocation>
</comment>
<dbReference type="OrthoDB" id="19849at2"/>
<evidence type="ECO:0000256" key="2">
    <source>
        <dbReference type="ARBA" id="ARBA00008163"/>
    </source>
</evidence>
<comment type="caution">
    <text evidence="9">The sequence shown here is derived from an EMBL/GenBank/DDBJ whole genome shotgun (WGS) entry which is preliminary data.</text>
</comment>
<evidence type="ECO:0000256" key="8">
    <source>
        <dbReference type="SAM" id="SignalP"/>
    </source>
</evidence>
<name>A0A433SDE6_9BURK</name>
<dbReference type="PANTHER" id="PTHR35093:SF8">
    <property type="entry name" value="OUTER MEMBRANE PROTEIN NMB0088-RELATED"/>
    <property type="match status" value="1"/>
</dbReference>
<reference evidence="9 10" key="1">
    <citation type="submission" date="2018-01" db="EMBL/GenBank/DDBJ databases">
        <title>Saezia sanguinis gen. nov., sp. nov., in the order Burkholderiales isolated from human blood.</title>
        <authorList>
            <person name="Medina-Pascual M.J."/>
            <person name="Valdezate S."/>
            <person name="Monzon S."/>
            <person name="Cuesta I."/>
            <person name="Carrasco G."/>
            <person name="Villalon P."/>
            <person name="Saez-Nieto J.A."/>
        </authorList>
    </citation>
    <scope>NUCLEOTIDE SEQUENCE [LARGE SCALE GENOMIC DNA]</scope>
    <source>
        <strain evidence="9 10">CNM695-12</strain>
    </source>
</reference>
<comment type="similarity">
    <text evidence="2">Belongs to the OmpP1/FadL family.</text>
</comment>
<keyword evidence="10" id="KW-1185">Reference proteome</keyword>
<evidence type="ECO:0000256" key="7">
    <source>
        <dbReference type="ARBA" id="ARBA00023237"/>
    </source>
</evidence>
<keyword evidence="4" id="KW-0812">Transmembrane</keyword>
<evidence type="ECO:0000256" key="3">
    <source>
        <dbReference type="ARBA" id="ARBA00022452"/>
    </source>
</evidence>
<evidence type="ECO:0000313" key="10">
    <source>
        <dbReference type="Proteomes" id="UP000286947"/>
    </source>
</evidence>
<dbReference type="GO" id="GO:0015483">
    <property type="term" value="F:long-chain fatty acid transporting porin activity"/>
    <property type="evidence" value="ECO:0007669"/>
    <property type="project" value="TreeGrafter"/>
</dbReference>
<evidence type="ECO:0000256" key="5">
    <source>
        <dbReference type="ARBA" id="ARBA00022729"/>
    </source>
</evidence>
<keyword evidence="7" id="KW-0998">Cell outer membrane</keyword>
<evidence type="ECO:0000256" key="6">
    <source>
        <dbReference type="ARBA" id="ARBA00023136"/>
    </source>
</evidence>
<evidence type="ECO:0000256" key="1">
    <source>
        <dbReference type="ARBA" id="ARBA00004571"/>
    </source>
</evidence>
<evidence type="ECO:0000256" key="4">
    <source>
        <dbReference type="ARBA" id="ARBA00022692"/>
    </source>
</evidence>
<accession>A0A433SDE6</accession>